<comment type="caution">
    <text evidence="2">The sequence shown here is derived from an EMBL/GenBank/DDBJ whole genome shotgun (WGS) entry which is preliminary data.</text>
</comment>
<dbReference type="EMBL" id="NXNG01000001">
    <property type="protein sequence ID" value="PWT26197.1"/>
    <property type="molecule type" value="Genomic_DNA"/>
</dbReference>
<dbReference type="RefSeq" id="WP_110072074.1">
    <property type="nucleotide sequence ID" value="NZ_CM009896.1"/>
</dbReference>
<dbReference type="SUPFAM" id="SSF53448">
    <property type="entry name" value="Nucleotide-diphospho-sugar transferases"/>
    <property type="match status" value="1"/>
</dbReference>
<dbReference type="InterPro" id="IPR001173">
    <property type="entry name" value="Glyco_trans_2-like"/>
</dbReference>
<dbReference type="CDD" id="cd04179">
    <property type="entry name" value="DPM_DPG-synthase_like"/>
    <property type="match status" value="1"/>
</dbReference>
<dbReference type="InterPro" id="IPR029044">
    <property type="entry name" value="Nucleotide-diphossugar_trans"/>
</dbReference>
<dbReference type="InterPro" id="IPR050256">
    <property type="entry name" value="Glycosyltransferase_2"/>
</dbReference>
<keyword evidence="3" id="KW-1185">Reference proteome</keyword>
<reference evidence="2 3" key="1">
    <citation type="submission" date="2017-09" db="EMBL/GenBank/DDBJ databases">
        <title>High-quality draft genome sequence of Butyrivibrio fibrisolvens INBov1, isolated from cow rumen.</title>
        <authorList>
            <person name="Rodriguez Hernaez J."/>
            <person name="Rivarola M."/>
            <person name="Paniego N."/>
            <person name="Cravero S."/>
            <person name="Ceron Cucchi M."/>
            <person name="Martinez M.C."/>
        </authorList>
    </citation>
    <scope>NUCLEOTIDE SEQUENCE [LARGE SCALE GENOMIC DNA]</scope>
    <source>
        <strain evidence="2 3">INBov1</strain>
    </source>
</reference>
<keyword evidence="2" id="KW-0808">Transferase</keyword>
<name>A0A317FYA1_BUTFI</name>
<dbReference type="Proteomes" id="UP000245488">
    <property type="component" value="Chromosome"/>
</dbReference>
<sequence>MKCLLIVPAFNEGSNVEKVINTIKEKCPQADYLVVNDCSTDNTKEELGRIKASYISGCVNLGIGGAVQCGYKYALKNGYDIAIQVDGDGQHDVSYVAEMVRIIESGEADIVIGSRFIDKEGFQSSGVRRTGIKFLSGLIFLMTGKHIKDVTSGFRAVNRKFIEVYADDYPDDYPEPEAIVIGLVNGGRIKEMPVMMQERIGGTSSINAKRAVYYMIKVSLAVVIRRISLGLRTPGSRMFL</sequence>
<dbReference type="GO" id="GO:0016740">
    <property type="term" value="F:transferase activity"/>
    <property type="evidence" value="ECO:0007669"/>
    <property type="project" value="UniProtKB-KW"/>
</dbReference>
<dbReference type="PANTHER" id="PTHR48090:SF7">
    <property type="entry name" value="RFBJ PROTEIN"/>
    <property type="match status" value="1"/>
</dbReference>
<evidence type="ECO:0000313" key="2">
    <source>
        <dbReference type="EMBL" id="PWT26197.1"/>
    </source>
</evidence>
<dbReference type="Pfam" id="PF00535">
    <property type="entry name" value="Glycos_transf_2"/>
    <property type="match status" value="1"/>
</dbReference>
<proteinExistence type="predicted"/>
<evidence type="ECO:0000259" key="1">
    <source>
        <dbReference type="Pfam" id="PF00535"/>
    </source>
</evidence>
<protein>
    <submittedName>
        <fullName evidence="2">Glycosyl transferase family 2</fullName>
    </submittedName>
</protein>
<dbReference type="Gene3D" id="3.90.550.10">
    <property type="entry name" value="Spore Coat Polysaccharide Biosynthesis Protein SpsA, Chain A"/>
    <property type="match status" value="1"/>
</dbReference>
<dbReference type="PANTHER" id="PTHR48090">
    <property type="entry name" value="UNDECAPRENYL-PHOSPHATE 4-DEOXY-4-FORMAMIDO-L-ARABINOSE TRANSFERASE-RELATED"/>
    <property type="match status" value="1"/>
</dbReference>
<dbReference type="AlphaFoldDB" id="A0A317FYA1"/>
<accession>A0A317FYA1</accession>
<gene>
    <name evidence="2" type="ORF">CPT75_03210</name>
</gene>
<evidence type="ECO:0000313" key="3">
    <source>
        <dbReference type="Proteomes" id="UP000245488"/>
    </source>
</evidence>
<organism evidence="2 3">
    <name type="scientific">Butyrivibrio fibrisolvens</name>
    <dbReference type="NCBI Taxonomy" id="831"/>
    <lineage>
        <taxon>Bacteria</taxon>
        <taxon>Bacillati</taxon>
        <taxon>Bacillota</taxon>
        <taxon>Clostridia</taxon>
        <taxon>Lachnospirales</taxon>
        <taxon>Lachnospiraceae</taxon>
        <taxon>Butyrivibrio</taxon>
    </lineage>
</organism>
<feature type="domain" description="Glycosyltransferase 2-like" evidence="1">
    <location>
        <begin position="5"/>
        <end position="163"/>
    </location>
</feature>